<name>A0AAF0BSU5_9ACTN</name>
<evidence type="ECO:0008006" key="5">
    <source>
        <dbReference type="Google" id="ProtNLM"/>
    </source>
</evidence>
<evidence type="ECO:0000313" key="4">
    <source>
        <dbReference type="Proteomes" id="UP001216390"/>
    </source>
</evidence>
<keyword evidence="1" id="KW-0175">Coiled coil</keyword>
<dbReference type="EMBL" id="CP116942">
    <property type="protein sequence ID" value="WCO68931.1"/>
    <property type="molecule type" value="Genomic_DNA"/>
</dbReference>
<gene>
    <name evidence="3" type="ORF">PO878_09365</name>
</gene>
<keyword evidence="4" id="KW-1185">Reference proteome</keyword>
<keyword evidence="2" id="KW-1133">Transmembrane helix</keyword>
<keyword evidence="2" id="KW-0472">Membrane</keyword>
<evidence type="ECO:0000256" key="1">
    <source>
        <dbReference type="SAM" id="Coils"/>
    </source>
</evidence>
<sequence length="93" mass="10455">MALTERSRATLYRWLSDLIHDEEAVGEMLSNLPAYDIDQVATKDFVRAEVGEVRAEIAELRTEIARSANRMVIWALGFNVTMVGLVFAIARTV</sequence>
<evidence type="ECO:0000313" key="3">
    <source>
        <dbReference type="EMBL" id="WCO68931.1"/>
    </source>
</evidence>
<evidence type="ECO:0000256" key="2">
    <source>
        <dbReference type="SAM" id="Phobius"/>
    </source>
</evidence>
<dbReference type="KEGG" id="ima:PO878_09365"/>
<protein>
    <recommendedName>
        <fullName evidence="5">DUF1640 domain-containing protein</fullName>
    </recommendedName>
</protein>
<dbReference type="AlphaFoldDB" id="A0AAF0BSU5"/>
<feature type="transmembrane region" description="Helical" evidence="2">
    <location>
        <begin position="71"/>
        <end position="90"/>
    </location>
</feature>
<feature type="coiled-coil region" evidence="1">
    <location>
        <begin position="43"/>
        <end position="70"/>
    </location>
</feature>
<dbReference type="RefSeq" id="WP_272738445.1">
    <property type="nucleotide sequence ID" value="NZ_CP116942.1"/>
</dbReference>
<accession>A0AAF0BSU5</accession>
<dbReference type="Proteomes" id="UP001216390">
    <property type="component" value="Chromosome"/>
</dbReference>
<proteinExistence type="predicted"/>
<keyword evidence="2" id="KW-0812">Transmembrane</keyword>
<organism evidence="3 4">
    <name type="scientific">Iamia majanohamensis</name>
    <dbReference type="NCBI Taxonomy" id="467976"/>
    <lineage>
        <taxon>Bacteria</taxon>
        <taxon>Bacillati</taxon>
        <taxon>Actinomycetota</taxon>
        <taxon>Acidimicrobiia</taxon>
        <taxon>Acidimicrobiales</taxon>
        <taxon>Iamiaceae</taxon>
        <taxon>Iamia</taxon>
    </lineage>
</organism>
<reference evidence="3" key="1">
    <citation type="submission" date="2023-01" db="EMBL/GenBank/DDBJ databases">
        <title>The diversity of Class Acidimicrobiia in South China Sea sediment environments and the proposal of Iamia marina sp. nov., a novel species of the genus Iamia.</title>
        <authorList>
            <person name="He Y."/>
            <person name="Tian X."/>
        </authorList>
    </citation>
    <scope>NUCLEOTIDE SEQUENCE</scope>
    <source>
        <strain evidence="3">DSM 19957</strain>
    </source>
</reference>